<reference evidence="1 2" key="1">
    <citation type="submission" date="2019-11" db="EMBL/GenBank/DDBJ databases">
        <title>Draft genome sequence of Kocuria indica DP-K7, a methyl red degrading Actinobacterium.</title>
        <authorList>
            <person name="Kumaran S."/>
            <person name="Tischler D."/>
            <person name="Ngo A.C.R."/>
            <person name="Schultes F."/>
        </authorList>
    </citation>
    <scope>NUCLEOTIDE SEQUENCE [LARGE SCALE GENOMIC DNA]</scope>
    <source>
        <strain evidence="1 2">DP-K7</strain>
    </source>
</reference>
<comment type="caution">
    <text evidence="1">The sequence shown here is derived from an EMBL/GenBank/DDBJ whole genome shotgun (WGS) entry which is preliminary data.</text>
</comment>
<evidence type="ECO:0000313" key="2">
    <source>
        <dbReference type="Proteomes" id="UP000471026"/>
    </source>
</evidence>
<organism evidence="1 2">
    <name type="scientific">Kocuria marina subsp. indica</name>
    <dbReference type="NCBI Taxonomy" id="1049583"/>
    <lineage>
        <taxon>Bacteria</taxon>
        <taxon>Bacillati</taxon>
        <taxon>Actinomycetota</taxon>
        <taxon>Actinomycetes</taxon>
        <taxon>Micrococcales</taxon>
        <taxon>Micrococcaceae</taxon>
        <taxon>Kocuria</taxon>
    </lineage>
</organism>
<sequence length="77" mass="8591">MTDGITINTWKVAAIMVAAVLFSVWDHCSPAPVEDIVMNHRDESELAREGADPDVLHHTKWPLIKLSMRPTPWATGL</sequence>
<gene>
    <name evidence="1" type="ORF">GKZ75_08295</name>
</gene>
<dbReference type="RefSeq" id="WP_162229589.1">
    <property type="nucleotide sequence ID" value="NZ_WMHZ01000010.1"/>
</dbReference>
<dbReference type="AlphaFoldDB" id="A0A6N9QYA8"/>
<evidence type="ECO:0000313" key="1">
    <source>
        <dbReference type="EMBL" id="NDO78222.1"/>
    </source>
</evidence>
<dbReference type="Proteomes" id="UP000471026">
    <property type="component" value="Unassembled WGS sequence"/>
</dbReference>
<proteinExistence type="predicted"/>
<name>A0A6N9QYA8_9MICC</name>
<protein>
    <submittedName>
        <fullName evidence="1">Uncharacterized protein</fullName>
    </submittedName>
</protein>
<dbReference type="EMBL" id="WMHZ01000010">
    <property type="protein sequence ID" value="NDO78222.1"/>
    <property type="molecule type" value="Genomic_DNA"/>
</dbReference>
<accession>A0A6N9QYA8</accession>